<name>A0A9D2G536_9FIRM</name>
<dbReference type="GO" id="GO:0006310">
    <property type="term" value="P:DNA recombination"/>
    <property type="evidence" value="ECO:0007669"/>
    <property type="project" value="InterPro"/>
</dbReference>
<keyword evidence="4" id="KW-0378">Hydrolase</keyword>
<protein>
    <recommendedName>
        <fullName evidence="2">Single-stranded-DNA-specific exonuclease RecJ</fullName>
    </recommendedName>
</protein>
<dbReference type="Pfam" id="PF02272">
    <property type="entry name" value="DHHA1"/>
    <property type="match status" value="1"/>
</dbReference>
<dbReference type="InterPro" id="IPR038763">
    <property type="entry name" value="DHH_sf"/>
</dbReference>
<evidence type="ECO:0000259" key="7">
    <source>
        <dbReference type="Pfam" id="PF02272"/>
    </source>
</evidence>
<dbReference type="InterPro" id="IPR051673">
    <property type="entry name" value="SSDNA_exonuclease_RecJ"/>
</dbReference>
<proteinExistence type="inferred from homology"/>
<gene>
    <name evidence="9" type="primary">recJ</name>
    <name evidence="9" type="ORF">H9964_01800</name>
</gene>
<feature type="domain" description="DHHA1" evidence="7">
    <location>
        <begin position="338"/>
        <end position="431"/>
    </location>
</feature>
<evidence type="ECO:0000259" key="6">
    <source>
        <dbReference type="Pfam" id="PF01368"/>
    </source>
</evidence>
<evidence type="ECO:0000313" key="9">
    <source>
        <dbReference type="EMBL" id="HIZ72295.1"/>
    </source>
</evidence>
<dbReference type="SUPFAM" id="SSF64182">
    <property type="entry name" value="DHH phosphoesterases"/>
    <property type="match status" value="1"/>
</dbReference>
<evidence type="ECO:0000256" key="2">
    <source>
        <dbReference type="ARBA" id="ARBA00019841"/>
    </source>
</evidence>
<keyword evidence="3" id="KW-0540">Nuclease</keyword>
<evidence type="ECO:0000256" key="5">
    <source>
        <dbReference type="ARBA" id="ARBA00022839"/>
    </source>
</evidence>
<evidence type="ECO:0000256" key="4">
    <source>
        <dbReference type="ARBA" id="ARBA00022801"/>
    </source>
</evidence>
<evidence type="ECO:0000259" key="8">
    <source>
        <dbReference type="Pfam" id="PF17768"/>
    </source>
</evidence>
<keyword evidence="5 9" id="KW-0269">Exonuclease</keyword>
<dbReference type="Gene3D" id="3.90.1640.30">
    <property type="match status" value="1"/>
</dbReference>
<organism evidence="9 10">
    <name type="scientific">Candidatus Gallimonas intestinavium</name>
    <dbReference type="NCBI Taxonomy" id="2838603"/>
    <lineage>
        <taxon>Bacteria</taxon>
        <taxon>Bacillati</taxon>
        <taxon>Bacillota</taxon>
        <taxon>Clostridia</taxon>
        <taxon>Candidatus Gallimonas</taxon>
    </lineage>
</organism>
<dbReference type="EMBL" id="DXBB01000035">
    <property type="protein sequence ID" value="HIZ72295.1"/>
    <property type="molecule type" value="Genomic_DNA"/>
</dbReference>
<feature type="domain" description="DDH" evidence="6">
    <location>
        <begin position="82"/>
        <end position="222"/>
    </location>
</feature>
<dbReference type="NCBIfam" id="TIGR00644">
    <property type="entry name" value="recJ"/>
    <property type="match status" value="1"/>
</dbReference>
<dbReference type="AlphaFoldDB" id="A0A9D2G536"/>
<evidence type="ECO:0000256" key="1">
    <source>
        <dbReference type="ARBA" id="ARBA00005915"/>
    </source>
</evidence>
<dbReference type="InterPro" id="IPR001667">
    <property type="entry name" value="DDH_dom"/>
</dbReference>
<dbReference type="PANTHER" id="PTHR30255">
    <property type="entry name" value="SINGLE-STRANDED-DNA-SPECIFIC EXONUCLEASE RECJ"/>
    <property type="match status" value="1"/>
</dbReference>
<reference evidence="9" key="2">
    <citation type="submission" date="2021-04" db="EMBL/GenBank/DDBJ databases">
        <authorList>
            <person name="Gilroy R."/>
        </authorList>
    </citation>
    <scope>NUCLEOTIDE SEQUENCE</scope>
    <source>
        <strain evidence="9">ChiW7-2402</strain>
    </source>
</reference>
<dbReference type="InterPro" id="IPR003156">
    <property type="entry name" value="DHHA1_dom"/>
</dbReference>
<sequence length="771" mass="85240">MKRIVREFQFTPAEEQRVRELSRAVGITETTAGILFARGMDSEEKMRRFLAPSKENLLSPFLMKGMKEAVLLLERAKKEEWRVAVFGDYDADGIGAVSILSRALKEYGIEPYLYVPERAEGYGLTTNAIDRIFDEFLPDLIITVDCGISNASEVEYIKEQGCYVIVTDHHELPETLPDCICINPKLKDDYPYDNLCGAGVAYKLSRALIGEKADDLLDFCALSTVADSVPLLGENRDIVAAGLELIKSRPRPAFSALLGKVQDISAQTLAFTLAPRVNAAGRMGDANAALRLFTSEDEEETRVLAELLNNYNSERQRLCDELFERARAQIAAEGAYGNVVMAEGEDWHPGLIGIVAARIVEEFSRPALLFVKRGEMLRGSARSIESVNIFEALRSCSDEIEEFGGHAQAAGVNVRADRFEALRTDLDHYIATHYTREDFIPSLVVSGEIEGEFPRRLAYEIESLEPFGVGNRRPLFVCRAGRLRAAPVKPASPHLAIGGEALELMYFWGEKDLTLLRSDTPKSLVFECNVSRFRGKESIKGFVRAVVYDGAQGEDISAEGFYEGMLALKEGRPCKAERMGEKELNDYIAAARRECAYGLVAVAYDRRVLARFPALKGLPAEVFRLSSGNAANVVLLSPAPDCDLSAYREVVFLESPAVIAQPTGRARLIANGERCGWEKLVSLPHTRADMAEVFSAIRAAEGTLHGADAAEAGRSAGFLGFGEERFLFAFAVFEELGLLECRDGRVRIIRGKKTQLERSKIYSTVCELAEK</sequence>
<dbReference type="PANTHER" id="PTHR30255:SF2">
    <property type="entry name" value="SINGLE-STRANDED-DNA-SPECIFIC EXONUCLEASE RECJ"/>
    <property type="match status" value="1"/>
</dbReference>
<dbReference type="Proteomes" id="UP000824102">
    <property type="component" value="Unassembled WGS sequence"/>
</dbReference>
<comment type="caution">
    <text evidence="9">The sequence shown here is derived from an EMBL/GenBank/DDBJ whole genome shotgun (WGS) entry which is preliminary data.</text>
</comment>
<feature type="domain" description="RecJ OB" evidence="8">
    <location>
        <begin position="456"/>
        <end position="540"/>
    </location>
</feature>
<dbReference type="GO" id="GO:0006281">
    <property type="term" value="P:DNA repair"/>
    <property type="evidence" value="ECO:0007669"/>
    <property type="project" value="InterPro"/>
</dbReference>
<dbReference type="Pfam" id="PF01368">
    <property type="entry name" value="DHH"/>
    <property type="match status" value="1"/>
</dbReference>
<dbReference type="InterPro" id="IPR041122">
    <property type="entry name" value="RecJ_OB"/>
</dbReference>
<accession>A0A9D2G536</accession>
<evidence type="ECO:0000313" key="10">
    <source>
        <dbReference type="Proteomes" id="UP000824102"/>
    </source>
</evidence>
<dbReference type="GO" id="GO:0003676">
    <property type="term" value="F:nucleic acid binding"/>
    <property type="evidence" value="ECO:0007669"/>
    <property type="project" value="InterPro"/>
</dbReference>
<reference evidence="9" key="1">
    <citation type="journal article" date="2021" name="PeerJ">
        <title>Extensive microbial diversity within the chicken gut microbiome revealed by metagenomics and culture.</title>
        <authorList>
            <person name="Gilroy R."/>
            <person name="Ravi A."/>
            <person name="Getino M."/>
            <person name="Pursley I."/>
            <person name="Horton D.L."/>
            <person name="Alikhan N.F."/>
            <person name="Baker D."/>
            <person name="Gharbi K."/>
            <person name="Hall N."/>
            <person name="Watson M."/>
            <person name="Adriaenssens E.M."/>
            <person name="Foster-Nyarko E."/>
            <person name="Jarju S."/>
            <person name="Secka A."/>
            <person name="Antonio M."/>
            <person name="Oren A."/>
            <person name="Chaudhuri R.R."/>
            <person name="La Ragione R."/>
            <person name="Hildebrand F."/>
            <person name="Pallen M.J."/>
        </authorList>
    </citation>
    <scope>NUCLEOTIDE SEQUENCE</scope>
    <source>
        <strain evidence="9">ChiW7-2402</strain>
    </source>
</reference>
<dbReference type="GO" id="GO:0008409">
    <property type="term" value="F:5'-3' exonuclease activity"/>
    <property type="evidence" value="ECO:0007669"/>
    <property type="project" value="InterPro"/>
</dbReference>
<evidence type="ECO:0000256" key="3">
    <source>
        <dbReference type="ARBA" id="ARBA00022722"/>
    </source>
</evidence>
<comment type="similarity">
    <text evidence="1">Belongs to the RecJ family.</text>
</comment>
<dbReference type="Pfam" id="PF17768">
    <property type="entry name" value="RecJ_OB"/>
    <property type="match status" value="1"/>
</dbReference>
<dbReference type="InterPro" id="IPR004610">
    <property type="entry name" value="RecJ"/>
</dbReference>
<dbReference type="Gene3D" id="3.10.310.30">
    <property type="match status" value="1"/>
</dbReference>